<protein>
    <submittedName>
        <fullName evidence="1">Uncharacterized protein</fullName>
    </submittedName>
</protein>
<reference evidence="2 3" key="2">
    <citation type="journal article" date="2018" name="Elife">
        <title>Firefly genomes illuminate parallel origins of bioluminescence in beetles.</title>
        <authorList>
            <person name="Fallon T.R."/>
            <person name="Lower S.E."/>
            <person name="Chang C.H."/>
            <person name="Bessho-Uehara M."/>
            <person name="Martin G.J."/>
            <person name="Bewick A.J."/>
            <person name="Behringer M."/>
            <person name="Debat H.J."/>
            <person name="Wong I."/>
            <person name="Day J.C."/>
            <person name="Suvorov A."/>
            <person name="Silva C.J."/>
            <person name="Stanger-Hall K.F."/>
            <person name="Hall D.W."/>
            <person name="Schmitz R.J."/>
            <person name="Nelson D.R."/>
            <person name="Lewis S.M."/>
            <person name="Shigenobu S."/>
            <person name="Bybee S.M."/>
            <person name="Larracuente A.M."/>
            <person name="Oba Y."/>
            <person name="Weng J.K."/>
        </authorList>
    </citation>
    <scope>NUCLEOTIDE SEQUENCE [LARGE SCALE GENOMIC DNA]</scope>
    <source>
        <strain evidence="2">1611_PpyrPB1</strain>
        <tissue evidence="2">Whole body</tissue>
    </source>
</reference>
<proteinExistence type="predicted"/>
<dbReference type="InParanoid" id="A0A1Y1KAK9"/>
<sequence>MTNYIYVIWLNKHNIIIIKHQDFQTCAIHYYDITTQECADQMREEESRLFYNTTHEAKYLLQIGLNEACDMCCCARVLKMAADQRVVSETFVRFIDCLEELMEALVVDVDQTIIQRLQNDTRGFESKNSDFELSKFGFPKYPFSAERLRKV</sequence>
<gene>
    <name evidence="2" type="ORF">PPYR_08334</name>
</gene>
<organism evidence="1">
    <name type="scientific">Photinus pyralis</name>
    <name type="common">Common eastern firefly</name>
    <name type="synonym">Lampyris pyralis</name>
    <dbReference type="NCBI Taxonomy" id="7054"/>
    <lineage>
        <taxon>Eukaryota</taxon>
        <taxon>Metazoa</taxon>
        <taxon>Ecdysozoa</taxon>
        <taxon>Arthropoda</taxon>
        <taxon>Hexapoda</taxon>
        <taxon>Insecta</taxon>
        <taxon>Pterygota</taxon>
        <taxon>Neoptera</taxon>
        <taxon>Endopterygota</taxon>
        <taxon>Coleoptera</taxon>
        <taxon>Polyphaga</taxon>
        <taxon>Elateriformia</taxon>
        <taxon>Elateroidea</taxon>
        <taxon>Lampyridae</taxon>
        <taxon>Lampyrinae</taxon>
        <taxon>Photinus</taxon>
    </lineage>
</organism>
<dbReference type="Proteomes" id="UP000327044">
    <property type="component" value="Unassembled WGS sequence"/>
</dbReference>
<name>A0A1Y1KAK9_PHOPY</name>
<dbReference type="EMBL" id="GEZM01089434">
    <property type="protein sequence ID" value="JAV57498.1"/>
    <property type="molecule type" value="Transcribed_RNA"/>
</dbReference>
<evidence type="ECO:0000313" key="2">
    <source>
        <dbReference type="EMBL" id="KAB0797340.1"/>
    </source>
</evidence>
<dbReference type="EMBL" id="VVIM01000006">
    <property type="protein sequence ID" value="KAB0797340.1"/>
    <property type="molecule type" value="Genomic_DNA"/>
</dbReference>
<dbReference type="AlphaFoldDB" id="A0A1Y1KAK9"/>
<evidence type="ECO:0000313" key="1">
    <source>
        <dbReference type="EMBL" id="JAV57498.1"/>
    </source>
</evidence>
<reference evidence="1" key="1">
    <citation type="journal article" date="2016" name="Sci. Rep.">
        <title>Molecular characterization of firefly nuptial gifts: a multi-omics approach sheds light on postcopulatory sexual selection.</title>
        <authorList>
            <person name="Al-Wathiqui N."/>
            <person name="Fallon T.R."/>
            <person name="South A."/>
            <person name="Weng J.K."/>
            <person name="Lewis S.M."/>
        </authorList>
    </citation>
    <scope>NUCLEOTIDE SEQUENCE</scope>
</reference>
<reference evidence="2" key="3">
    <citation type="submission" date="2019-08" db="EMBL/GenBank/DDBJ databases">
        <authorList>
            <consortium name="Photinus pyralis genome working group"/>
            <person name="Fallon T.R."/>
            <person name="Sander Lower S.E."/>
            <person name="Weng J.-K."/>
        </authorList>
    </citation>
    <scope>NUCLEOTIDE SEQUENCE</scope>
    <source>
        <strain evidence="2">1611_PpyrPB1</strain>
        <tissue evidence="2">Whole body</tissue>
    </source>
</reference>
<evidence type="ECO:0000313" key="3">
    <source>
        <dbReference type="Proteomes" id="UP000327044"/>
    </source>
</evidence>
<keyword evidence="3" id="KW-1185">Reference proteome</keyword>
<accession>A0A1Y1KAK9</accession>